<dbReference type="SUPFAM" id="SSF48264">
    <property type="entry name" value="Cytochrome P450"/>
    <property type="match status" value="1"/>
</dbReference>
<evidence type="ECO:0000256" key="11">
    <source>
        <dbReference type="ARBA" id="ARBA00022848"/>
    </source>
</evidence>
<dbReference type="Pfam" id="PF00067">
    <property type="entry name" value="p450"/>
    <property type="match status" value="1"/>
</dbReference>
<evidence type="ECO:0000256" key="1">
    <source>
        <dbReference type="ARBA" id="ARBA00001971"/>
    </source>
</evidence>
<evidence type="ECO:0000256" key="15">
    <source>
        <dbReference type="ARBA" id="ARBA00023136"/>
    </source>
</evidence>
<dbReference type="PROSITE" id="PS00122">
    <property type="entry name" value="CARBOXYLESTERASE_B_1"/>
    <property type="match status" value="1"/>
</dbReference>
<evidence type="ECO:0000256" key="8">
    <source>
        <dbReference type="ARBA" id="ARBA00022723"/>
    </source>
</evidence>
<dbReference type="AlphaFoldDB" id="A0A7R9M8J2"/>
<keyword evidence="14 18" id="KW-0503">Monooxygenase</keyword>
<dbReference type="PRINTS" id="PR00385">
    <property type="entry name" value="P450"/>
</dbReference>
<evidence type="ECO:0000256" key="19">
    <source>
        <dbReference type="SAM" id="Phobius"/>
    </source>
</evidence>
<dbReference type="Gene3D" id="1.10.630.10">
    <property type="entry name" value="Cytochrome P450"/>
    <property type="match status" value="1"/>
</dbReference>
<dbReference type="GO" id="GO:0004497">
    <property type="term" value="F:monooxygenase activity"/>
    <property type="evidence" value="ECO:0007669"/>
    <property type="project" value="UniProtKB-KW"/>
</dbReference>
<feature type="transmembrane region" description="Helical" evidence="19">
    <location>
        <begin position="43"/>
        <end position="65"/>
    </location>
</feature>
<dbReference type="GO" id="GO:0052689">
    <property type="term" value="F:carboxylic ester hydrolase activity"/>
    <property type="evidence" value="ECO:0007669"/>
    <property type="project" value="UniProtKB-KW"/>
</dbReference>
<dbReference type="GO" id="GO:0020037">
    <property type="term" value="F:heme binding"/>
    <property type="evidence" value="ECO:0007669"/>
    <property type="project" value="InterPro"/>
</dbReference>
<dbReference type="InterPro" id="IPR017972">
    <property type="entry name" value="Cyt_P450_CS"/>
</dbReference>
<evidence type="ECO:0000256" key="2">
    <source>
        <dbReference type="ARBA" id="ARBA00004174"/>
    </source>
</evidence>
<evidence type="ECO:0000256" key="6">
    <source>
        <dbReference type="ARBA" id="ARBA00022487"/>
    </source>
</evidence>
<comment type="similarity">
    <text evidence="5 18">Belongs to the cytochrome P450 family.</text>
</comment>
<feature type="domain" description="Carboxylesterase type B" evidence="20">
    <location>
        <begin position="349"/>
        <end position="534"/>
    </location>
</feature>
<dbReference type="GO" id="GO:0016705">
    <property type="term" value="F:oxidoreductase activity, acting on paired donors, with incorporation or reduction of molecular oxygen"/>
    <property type="evidence" value="ECO:0007669"/>
    <property type="project" value="InterPro"/>
</dbReference>
<comment type="similarity">
    <text evidence="4">Belongs to the type-B carboxylesterase/lipase family.</text>
</comment>
<feature type="non-terminal residue" evidence="21">
    <location>
        <position position="1"/>
    </location>
</feature>
<comment type="cofactor">
    <cofactor evidence="1 17">
        <name>heme</name>
        <dbReference type="ChEBI" id="CHEBI:30413"/>
    </cofactor>
</comment>
<keyword evidence="22" id="KW-1185">Reference proteome</keyword>
<keyword evidence="10" id="KW-0256">Endoplasmic reticulum</keyword>
<accession>A0A7R9M8J2</accession>
<dbReference type="Proteomes" id="UP000728032">
    <property type="component" value="Unassembled WGS sequence"/>
</dbReference>
<sequence length="534" mass="58714">MPSYLDVTMDVISTCAFAAKCHSQTRSDHPLIRNVNKVLATKLSLVLATMAILLVPKFVLNLLGITHNTDNSALESLFELIRQIIADRKGSPDYKYNDFIGLLLNAERDANLDQVRDALDGHESHYANQGAEVSFPHKPLSNRYITEEEIVANALVFFLAGYDTTTTTLSFIAHELAVNPVIQEHLYSEISDAVDTNGEIAYDVLTRLPFLDAVVTETLRFNGHTIRISRYAARDYTLTDTGITIPKGQRIEFPIYAIHHSNEYYTNANIFNPDRFMPDNKTSINPYAYLPFGAGPRFCVGTRFTLLVIKLAVAHVVREYRLIRTPNTDVPVLRVKSICLGLSAGATVDVKTTSGTMRGQTLDVLGKKVDTFIGIPYAEPPVGALRFARTKPLAKPLPDVFDATHRHGQLSCFGGDGPAGEDCLNLNIWAPHNSTGLVPVMFWIYGGGLRGGSIYNGLYDGKAFPTDGVVFVAVNYRLGPLGFLYGGPGSDAPGNMGFYDQVQGLKWVRENIHLFGGDKDQITIFGESAGSWSV</sequence>
<dbReference type="GO" id="GO:0005506">
    <property type="term" value="F:iron ion binding"/>
    <property type="evidence" value="ECO:0007669"/>
    <property type="project" value="InterPro"/>
</dbReference>
<dbReference type="InterPro" id="IPR001128">
    <property type="entry name" value="Cyt_P450"/>
</dbReference>
<evidence type="ECO:0000256" key="5">
    <source>
        <dbReference type="ARBA" id="ARBA00010617"/>
    </source>
</evidence>
<protein>
    <recommendedName>
        <fullName evidence="20">Carboxylesterase type B domain-containing protein</fullName>
    </recommendedName>
</protein>
<proteinExistence type="inferred from homology"/>
<keyword evidence="8 17" id="KW-0479">Metal-binding</keyword>
<reference evidence="21" key="1">
    <citation type="submission" date="2020-11" db="EMBL/GenBank/DDBJ databases">
        <authorList>
            <person name="Tran Van P."/>
        </authorList>
    </citation>
    <scope>NUCLEOTIDE SEQUENCE</scope>
</reference>
<dbReference type="PROSITE" id="PS00086">
    <property type="entry name" value="CYTOCHROME_P450"/>
    <property type="match status" value="1"/>
</dbReference>
<dbReference type="SUPFAM" id="SSF53474">
    <property type="entry name" value="alpha/beta-Hydrolases"/>
    <property type="match status" value="1"/>
</dbReference>
<gene>
    <name evidence="21" type="ORF">ONB1V03_LOCUS11094</name>
</gene>
<evidence type="ECO:0000313" key="21">
    <source>
        <dbReference type="EMBL" id="CAD7654447.1"/>
    </source>
</evidence>
<evidence type="ECO:0000256" key="17">
    <source>
        <dbReference type="PIRSR" id="PIRSR602401-1"/>
    </source>
</evidence>
<evidence type="ECO:0000256" key="4">
    <source>
        <dbReference type="ARBA" id="ARBA00005964"/>
    </source>
</evidence>
<evidence type="ECO:0000259" key="20">
    <source>
        <dbReference type="Pfam" id="PF00135"/>
    </source>
</evidence>
<evidence type="ECO:0000256" key="16">
    <source>
        <dbReference type="ARBA" id="ARBA00023180"/>
    </source>
</evidence>
<dbReference type="Gene3D" id="3.40.50.1820">
    <property type="entry name" value="alpha/beta hydrolase"/>
    <property type="match status" value="1"/>
</dbReference>
<evidence type="ECO:0000256" key="13">
    <source>
        <dbReference type="ARBA" id="ARBA00023004"/>
    </source>
</evidence>
<dbReference type="InterPro" id="IPR050476">
    <property type="entry name" value="Insect_CytP450_Detox"/>
</dbReference>
<dbReference type="OrthoDB" id="1470350at2759"/>
<dbReference type="EMBL" id="CAJPVJ010007993">
    <property type="protein sequence ID" value="CAG2171634.1"/>
    <property type="molecule type" value="Genomic_DNA"/>
</dbReference>
<keyword evidence="19" id="KW-0812">Transmembrane</keyword>
<comment type="subcellular location">
    <subcellularLocation>
        <location evidence="3">Endoplasmic reticulum membrane</location>
        <topology evidence="3">Peripheral membrane protein</topology>
    </subcellularLocation>
    <subcellularLocation>
        <location evidence="2">Microsome membrane</location>
        <topology evidence="2">Peripheral membrane protein</topology>
    </subcellularLocation>
</comment>
<dbReference type="GO" id="GO:0005789">
    <property type="term" value="C:endoplasmic reticulum membrane"/>
    <property type="evidence" value="ECO:0007669"/>
    <property type="project" value="UniProtKB-SubCell"/>
</dbReference>
<dbReference type="PANTHER" id="PTHR24292">
    <property type="entry name" value="CYTOCHROME P450"/>
    <property type="match status" value="1"/>
</dbReference>
<keyword evidence="13 17" id="KW-0408">Iron</keyword>
<evidence type="ECO:0000256" key="7">
    <source>
        <dbReference type="ARBA" id="ARBA00022617"/>
    </source>
</evidence>
<dbReference type="Pfam" id="PF00135">
    <property type="entry name" value="COesterase"/>
    <property type="match status" value="1"/>
</dbReference>
<name>A0A7R9M8J2_9ACAR</name>
<evidence type="ECO:0000256" key="10">
    <source>
        <dbReference type="ARBA" id="ARBA00022824"/>
    </source>
</evidence>
<organism evidence="21">
    <name type="scientific">Oppiella nova</name>
    <dbReference type="NCBI Taxonomy" id="334625"/>
    <lineage>
        <taxon>Eukaryota</taxon>
        <taxon>Metazoa</taxon>
        <taxon>Ecdysozoa</taxon>
        <taxon>Arthropoda</taxon>
        <taxon>Chelicerata</taxon>
        <taxon>Arachnida</taxon>
        <taxon>Acari</taxon>
        <taxon>Acariformes</taxon>
        <taxon>Sarcoptiformes</taxon>
        <taxon>Oribatida</taxon>
        <taxon>Brachypylina</taxon>
        <taxon>Oppioidea</taxon>
        <taxon>Oppiidae</taxon>
        <taxon>Oppiella</taxon>
    </lineage>
</organism>
<evidence type="ECO:0000313" key="22">
    <source>
        <dbReference type="Proteomes" id="UP000728032"/>
    </source>
</evidence>
<keyword evidence="15 19" id="KW-0472">Membrane</keyword>
<dbReference type="PANTHER" id="PTHR24292:SF54">
    <property type="entry name" value="CYP9F3-RELATED"/>
    <property type="match status" value="1"/>
</dbReference>
<keyword evidence="9" id="KW-0378">Hydrolase</keyword>
<dbReference type="InterPro" id="IPR029058">
    <property type="entry name" value="AB_hydrolase_fold"/>
</dbReference>
<keyword evidence="19" id="KW-1133">Transmembrane helix</keyword>
<dbReference type="InterPro" id="IPR019826">
    <property type="entry name" value="Carboxylesterase_B_AS"/>
</dbReference>
<keyword evidence="12 18" id="KW-0560">Oxidoreductase</keyword>
<evidence type="ECO:0000256" key="14">
    <source>
        <dbReference type="ARBA" id="ARBA00023033"/>
    </source>
</evidence>
<dbReference type="InterPro" id="IPR002018">
    <property type="entry name" value="CarbesteraseB"/>
</dbReference>
<keyword evidence="11" id="KW-0492">Microsome</keyword>
<feature type="binding site" description="axial binding residue" evidence="17">
    <location>
        <position position="299"/>
    </location>
    <ligand>
        <name>heme</name>
        <dbReference type="ChEBI" id="CHEBI:30413"/>
    </ligand>
    <ligandPart>
        <name>Fe</name>
        <dbReference type="ChEBI" id="CHEBI:18248"/>
    </ligandPart>
</feature>
<evidence type="ECO:0000256" key="12">
    <source>
        <dbReference type="ARBA" id="ARBA00023002"/>
    </source>
</evidence>
<dbReference type="InterPro" id="IPR002401">
    <property type="entry name" value="Cyt_P450_E_grp-I"/>
</dbReference>
<dbReference type="PRINTS" id="PR00463">
    <property type="entry name" value="EP450I"/>
</dbReference>
<keyword evidence="6" id="KW-0719">Serine esterase</keyword>
<evidence type="ECO:0000256" key="18">
    <source>
        <dbReference type="RuleBase" id="RU000461"/>
    </source>
</evidence>
<keyword evidence="7 17" id="KW-0349">Heme</keyword>
<evidence type="ECO:0000256" key="9">
    <source>
        <dbReference type="ARBA" id="ARBA00022801"/>
    </source>
</evidence>
<dbReference type="InterPro" id="IPR036396">
    <property type="entry name" value="Cyt_P450_sf"/>
</dbReference>
<evidence type="ECO:0000256" key="3">
    <source>
        <dbReference type="ARBA" id="ARBA00004406"/>
    </source>
</evidence>
<dbReference type="EMBL" id="OC922818">
    <property type="protein sequence ID" value="CAD7654447.1"/>
    <property type="molecule type" value="Genomic_DNA"/>
</dbReference>
<keyword evidence="16" id="KW-0325">Glycoprotein</keyword>